<dbReference type="RefSeq" id="WP_243576124.1">
    <property type="nucleotide sequence ID" value="NZ_CP094529.1"/>
</dbReference>
<organism evidence="1 2">
    <name type="scientific">Chryseobacterium oryzae</name>
    <dbReference type="NCBI Taxonomy" id="2929799"/>
    <lineage>
        <taxon>Bacteria</taxon>
        <taxon>Pseudomonadati</taxon>
        <taxon>Bacteroidota</taxon>
        <taxon>Flavobacteriia</taxon>
        <taxon>Flavobacteriales</taxon>
        <taxon>Weeksellaceae</taxon>
        <taxon>Chryseobacterium group</taxon>
        <taxon>Chryseobacterium</taxon>
    </lineage>
</organism>
<dbReference type="Gene3D" id="3.40.30.10">
    <property type="entry name" value="Glutaredoxin"/>
    <property type="match status" value="1"/>
</dbReference>
<keyword evidence="2" id="KW-1185">Reference proteome</keyword>
<reference evidence="1 2" key="1">
    <citation type="submission" date="2022-03" db="EMBL/GenBank/DDBJ databases">
        <title>Chryseobacterium sp. isolated from the Andong Sikhe.</title>
        <authorList>
            <person name="Won M."/>
            <person name="Kim S.-J."/>
            <person name="Kwon S.-W."/>
        </authorList>
    </citation>
    <scope>NUCLEOTIDE SEQUENCE [LARGE SCALE GENOMIC DNA]</scope>
    <source>
        <strain evidence="1 2">ADR-1</strain>
    </source>
</reference>
<proteinExistence type="predicted"/>
<evidence type="ECO:0000313" key="1">
    <source>
        <dbReference type="EMBL" id="UOE37736.1"/>
    </source>
</evidence>
<dbReference type="EMBL" id="CP094529">
    <property type="protein sequence ID" value="UOE37736.1"/>
    <property type="molecule type" value="Genomic_DNA"/>
</dbReference>
<dbReference type="SUPFAM" id="SSF52833">
    <property type="entry name" value="Thioredoxin-like"/>
    <property type="match status" value="1"/>
</dbReference>
<dbReference type="Proteomes" id="UP000831068">
    <property type="component" value="Chromosome"/>
</dbReference>
<gene>
    <name evidence="1" type="ORF">MTP08_11825</name>
</gene>
<name>A0ABY4BIK1_9FLAO</name>
<sequence length="159" mass="18752">MMKLITMLTLSISGICFSQMKTLDISDFEIQHKKNPKPIILRIYTKWCSVCKMDYFRINQDIELISLINKDLYFINFDAENTKEKIIFQGKEYSYLPNGTSGLHELAIAFSKNKNLPIYPLWIILDAEGTLVYYHEGFCSPEILKENLKNWYQIYSENR</sequence>
<accession>A0ABY4BIK1</accession>
<dbReference type="InterPro" id="IPR036249">
    <property type="entry name" value="Thioredoxin-like_sf"/>
</dbReference>
<protein>
    <submittedName>
        <fullName evidence="1">Thiol:disulfide interchange protein</fullName>
    </submittedName>
</protein>
<evidence type="ECO:0000313" key="2">
    <source>
        <dbReference type="Proteomes" id="UP000831068"/>
    </source>
</evidence>